<protein>
    <submittedName>
        <fullName evidence="2">Uncharacterized protein</fullName>
    </submittedName>
</protein>
<dbReference type="Proteomes" id="UP000181969">
    <property type="component" value="Unassembled WGS sequence"/>
</dbReference>
<feature type="transmembrane region" description="Helical" evidence="1">
    <location>
        <begin position="65"/>
        <end position="88"/>
    </location>
</feature>
<name>A0A1I4GG27_9LACT</name>
<organism evidence="2 3">
    <name type="scientific">Lactococcus garvieae</name>
    <dbReference type="NCBI Taxonomy" id="1363"/>
    <lineage>
        <taxon>Bacteria</taxon>
        <taxon>Bacillati</taxon>
        <taxon>Bacillota</taxon>
        <taxon>Bacilli</taxon>
        <taxon>Lactobacillales</taxon>
        <taxon>Streptococcaceae</taxon>
        <taxon>Lactococcus</taxon>
    </lineage>
</organism>
<feature type="transmembrane region" description="Helical" evidence="1">
    <location>
        <begin position="32"/>
        <end position="53"/>
    </location>
</feature>
<gene>
    <name evidence="2" type="ORF">SAMN05216438_10420</name>
</gene>
<keyword evidence="1" id="KW-1133">Transmembrane helix</keyword>
<evidence type="ECO:0000313" key="3">
    <source>
        <dbReference type="Proteomes" id="UP000181969"/>
    </source>
</evidence>
<reference evidence="2 3" key="1">
    <citation type="submission" date="2016-10" db="EMBL/GenBank/DDBJ databases">
        <authorList>
            <person name="de Groot N.N."/>
        </authorList>
    </citation>
    <scope>NUCLEOTIDE SEQUENCE [LARGE SCALE GENOMIC DNA]</scope>
    <source>
        <strain evidence="2 3">M79</strain>
    </source>
</reference>
<keyword evidence="1" id="KW-0812">Transmembrane</keyword>
<dbReference type="RefSeq" id="WP_074750881.1">
    <property type="nucleotide sequence ID" value="NZ_FOTJ01000004.1"/>
</dbReference>
<proteinExistence type="predicted"/>
<accession>A0A1I4GG27</accession>
<sequence length="94" mass="9453">MHNLISNVNVQHLASNLTMLASNSGVSTIKNYMSWALGVVGGLVAIIGVISFFSSGHAGDAQGKVSGAWLIAGGIAIIGCGVLVGIFLTTPPTS</sequence>
<dbReference type="EMBL" id="FOTJ01000004">
    <property type="protein sequence ID" value="SFL29032.1"/>
    <property type="molecule type" value="Genomic_DNA"/>
</dbReference>
<evidence type="ECO:0000313" key="2">
    <source>
        <dbReference type="EMBL" id="SFL29032.1"/>
    </source>
</evidence>
<keyword evidence="1" id="KW-0472">Membrane</keyword>
<dbReference type="AlphaFoldDB" id="A0A1I4GG27"/>
<evidence type="ECO:0000256" key="1">
    <source>
        <dbReference type="SAM" id="Phobius"/>
    </source>
</evidence>